<gene>
    <name evidence="9" type="primary">ackA</name>
    <name evidence="12" type="ORF">D6850_00665</name>
</gene>
<accession>A0A3A8AWS5</accession>
<evidence type="ECO:0000256" key="8">
    <source>
        <dbReference type="ARBA" id="ARBA00022842"/>
    </source>
</evidence>
<comment type="function">
    <text evidence="9">Catalyzes the formation of acetyl phosphate from acetate and ATP. Can also catalyze the reverse reaction.</text>
</comment>
<dbReference type="Pfam" id="PF00871">
    <property type="entry name" value="Acetate_kinase"/>
    <property type="match status" value="1"/>
</dbReference>
<comment type="caution">
    <text evidence="12">The sequence shown here is derived from an EMBL/GenBank/DDBJ whole genome shotgun (WGS) entry which is preliminary data.</text>
</comment>
<dbReference type="PANTHER" id="PTHR21060">
    <property type="entry name" value="ACETATE KINASE"/>
    <property type="match status" value="1"/>
</dbReference>
<dbReference type="UniPathway" id="UPA00340">
    <property type="reaction ID" value="UER00458"/>
</dbReference>
<feature type="binding site" evidence="9">
    <location>
        <begin position="414"/>
        <end position="418"/>
    </location>
    <ligand>
        <name>ATP</name>
        <dbReference type="ChEBI" id="CHEBI:30616"/>
    </ligand>
</feature>
<dbReference type="PROSITE" id="PS01075">
    <property type="entry name" value="ACETATE_KINASE_1"/>
    <property type="match status" value="1"/>
</dbReference>
<feature type="binding site" evidence="9">
    <location>
        <position position="181"/>
    </location>
    <ligand>
        <name>substrate</name>
    </ligand>
</feature>
<dbReference type="OrthoDB" id="9802453at2"/>
<comment type="similarity">
    <text evidence="1 9 10">Belongs to the acetokinase family.</text>
</comment>
<dbReference type="InterPro" id="IPR023865">
    <property type="entry name" value="Aliphatic_acid_kinase_CS"/>
</dbReference>
<sequence>MGGDRPARRRGAGADGDGPDPVGRRGARQELPIGSIRRRRHHPHPQHHHRQRGVQDDGLRHGLLLRGDRAGHARAGAAHLAGAGGAGADRGGRARRGGGGAVILVVNTGSSSIKVAIFDDALQQRLSGAADGIGAAAGGLKVGEVTREAQFANHVAALQAVLEQLEAQGFPVSRLRATAHRVVHGGARLTEPVRIDDAVVAEIARCNPLAPLHNPHNLAAINALRDLAPDLAHFASFDTAFHATNPPVATTYAVPPAITERGIRRYGFHGISYASLTRALPGIAGGTLPRRVLAFHLGNGASLCAIRDGRSVATTMGYSPLSGLTMGTRTGDIDGNAVLRMAEEDGIDAAARLLNHESGLTGLSGVGPDMRTLLGDSSPEAAFAVDHFCYWARRHAGSMIAAMEGVDALAFTGGIGENATTVRARIMEGLEWTGLVPDANAAGAARLHAPGSSVGAWVVPAAEERMIAADAAALLDADA</sequence>
<evidence type="ECO:0000313" key="12">
    <source>
        <dbReference type="EMBL" id="RKF16116.1"/>
    </source>
</evidence>
<keyword evidence="2 9" id="KW-0963">Cytoplasm</keyword>
<feature type="site" description="Transition state stabilizer" evidence="9">
    <location>
        <position position="269"/>
    </location>
</feature>
<keyword evidence="5 9" id="KW-0547">Nucleotide-binding</keyword>
<feature type="binding site" evidence="9">
    <location>
        <position position="107"/>
    </location>
    <ligand>
        <name>Mg(2+)</name>
        <dbReference type="ChEBI" id="CHEBI:18420"/>
    </ligand>
</feature>
<comment type="catalytic activity">
    <reaction evidence="9">
        <text>acetate + ATP = acetyl phosphate + ADP</text>
        <dbReference type="Rhea" id="RHEA:11352"/>
        <dbReference type="ChEBI" id="CHEBI:22191"/>
        <dbReference type="ChEBI" id="CHEBI:30089"/>
        <dbReference type="ChEBI" id="CHEBI:30616"/>
        <dbReference type="ChEBI" id="CHEBI:456216"/>
        <dbReference type="EC" id="2.7.2.1"/>
    </reaction>
</comment>
<dbReference type="PROSITE" id="PS01076">
    <property type="entry name" value="ACETATE_KINASE_2"/>
    <property type="match status" value="1"/>
</dbReference>
<evidence type="ECO:0000256" key="1">
    <source>
        <dbReference type="ARBA" id="ARBA00008748"/>
    </source>
</evidence>
<keyword evidence="3 9" id="KW-0808">Transferase</keyword>
<dbReference type="InterPro" id="IPR043129">
    <property type="entry name" value="ATPase_NBD"/>
</dbReference>
<feature type="compositionally biased region" description="Basic residues" evidence="11">
    <location>
        <begin position="36"/>
        <end position="52"/>
    </location>
</feature>
<dbReference type="GO" id="GO:0008776">
    <property type="term" value="F:acetate kinase activity"/>
    <property type="evidence" value="ECO:0007669"/>
    <property type="project" value="UniProtKB-UniRule"/>
</dbReference>
<organism evidence="12 13">
    <name type="scientific">Roseovarius spongiae</name>
    <dbReference type="NCBI Taxonomy" id="2320272"/>
    <lineage>
        <taxon>Bacteria</taxon>
        <taxon>Pseudomonadati</taxon>
        <taxon>Pseudomonadota</taxon>
        <taxon>Alphaproteobacteria</taxon>
        <taxon>Rhodobacterales</taxon>
        <taxon>Roseobacteraceae</taxon>
        <taxon>Roseovarius</taxon>
    </lineage>
</organism>
<dbReference type="GO" id="GO:0006083">
    <property type="term" value="P:acetate metabolic process"/>
    <property type="evidence" value="ECO:0007669"/>
    <property type="project" value="TreeGrafter"/>
</dbReference>
<evidence type="ECO:0000256" key="9">
    <source>
        <dbReference type="HAMAP-Rule" id="MF_00020"/>
    </source>
</evidence>
<dbReference type="HAMAP" id="MF_00020">
    <property type="entry name" value="Acetate_kinase"/>
    <property type="match status" value="1"/>
</dbReference>
<comment type="subunit">
    <text evidence="9">Homodimer.</text>
</comment>
<name>A0A3A8AWS5_9RHOB</name>
<feature type="site" description="Transition state stabilizer" evidence="9">
    <location>
        <position position="329"/>
    </location>
</feature>
<reference evidence="12 13" key="1">
    <citation type="submission" date="2018-09" db="EMBL/GenBank/DDBJ databases">
        <title>Roseovarius spongiae sp. nov., isolated from a marine sponge.</title>
        <authorList>
            <person name="Zhuang L."/>
            <person name="Luo L."/>
        </authorList>
    </citation>
    <scope>NUCLEOTIDE SEQUENCE [LARGE SCALE GENOMIC DNA]</scope>
    <source>
        <strain evidence="12 13">HN-E21</strain>
    </source>
</reference>
<evidence type="ECO:0000313" key="13">
    <source>
        <dbReference type="Proteomes" id="UP000281128"/>
    </source>
</evidence>
<feature type="binding site" evidence="9">
    <location>
        <position position="114"/>
    </location>
    <ligand>
        <name>ATP</name>
        <dbReference type="ChEBI" id="CHEBI:30616"/>
    </ligand>
</feature>
<comment type="cofactor">
    <cofactor evidence="9">
        <name>Mg(2+)</name>
        <dbReference type="ChEBI" id="CHEBI:18420"/>
    </cofactor>
    <cofactor evidence="9">
        <name>Mn(2+)</name>
        <dbReference type="ChEBI" id="CHEBI:29035"/>
    </cofactor>
    <text evidence="9">Mg(2+). Can also accept Mn(2+).</text>
</comment>
<evidence type="ECO:0000256" key="7">
    <source>
        <dbReference type="ARBA" id="ARBA00022840"/>
    </source>
</evidence>
<dbReference type="GO" id="GO:0006085">
    <property type="term" value="P:acetyl-CoA biosynthetic process"/>
    <property type="evidence" value="ECO:0007669"/>
    <property type="project" value="UniProtKB-UniRule"/>
</dbReference>
<keyword evidence="6 9" id="KW-0418">Kinase</keyword>
<comment type="pathway">
    <text evidence="9">Metabolic intermediate biosynthesis; acetyl-CoA biosynthesis; acetyl-CoA from acetate: step 1/2.</text>
</comment>
<proteinExistence type="inferred from homology"/>
<feature type="region of interest" description="Disordered" evidence="11">
    <location>
        <begin position="1"/>
        <end position="59"/>
    </location>
</feature>
<keyword evidence="13" id="KW-1185">Reference proteome</keyword>
<evidence type="ECO:0000256" key="6">
    <source>
        <dbReference type="ARBA" id="ARBA00022777"/>
    </source>
</evidence>
<dbReference type="SUPFAM" id="SSF53067">
    <property type="entry name" value="Actin-like ATPase domain"/>
    <property type="match status" value="2"/>
</dbReference>
<feature type="binding site" evidence="9">
    <location>
        <position position="463"/>
    </location>
    <ligand>
        <name>Mg(2+)</name>
        <dbReference type="ChEBI" id="CHEBI:18420"/>
    </ligand>
</feature>
<keyword evidence="8 9" id="KW-0460">Magnesium</keyword>
<dbReference type="PANTHER" id="PTHR21060:SF21">
    <property type="entry name" value="ACETATE KINASE"/>
    <property type="match status" value="1"/>
</dbReference>
<dbReference type="InterPro" id="IPR000890">
    <property type="entry name" value="Aliphatic_acid_kin_short-chain"/>
</dbReference>
<dbReference type="GO" id="GO:0000287">
    <property type="term" value="F:magnesium ion binding"/>
    <property type="evidence" value="ECO:0007669"/>
    <property type="project" value="UniProtKB-UniRule"/>
</dbReference>
<evidence type="ECO:0000256" key="4">
    <source>
        <dbReference type="ARBA" id="ARBA00022723"/>
    </source>
</evidence>
<dbReference type="AlphaFoldDB" id="A0A3A8AWS5"/>
<dbReference type="EC" id="2.7.2.1" evidence="9"/>
<dbReference type="GO" id="GO:0005524">
    <property type="term" value="F:ATP binding"/>
    <property type="evidence" value="ECO:0007669"/>
    <property type="project" value="UniProtKB-KW"/>
</dbReference>
<dbReference type="GO" id="GO:0005829">
    <property type="term" value="C:cytosol"/>
    <property type="evidence" value="ECO:0007669"/>
    <property type="project" value="TreeGrafter"/>
</dbReference>
<dbReference type="EMBL" id="RAPE01000001">
    <property type="protein sequence ID" value="RKF16116.1"/>
    <property type="molecule type" value="Genomic_DNA"/>
</dbReference>
<dbReference type="NCBIfam" id="TIGR00016">
    <property type="entry name" value="ackA"/>
    <property type="match status" value="1"/>
</dbReference>
<dbReference type="Gene3D" id="3.30.420.40">
    <property type="match status" value="2"/>
</dbReference>
<evidence type="ECO:0000256" key="10">
    <source>
        <dbReference type="RuleBase" id="RU003835"/>
    </source>
</evidence>
<comment type="subcellular location">
    <subcellularLocation>
        <location evidence="9">Cytoplasm</location>
    </subcellularLocation>
</comment>
<evidence type="ECO:0000256" key="3">
    <source>
        <dbReference type="ARBA" id="ARBA00022679"/>
    </source>
</evidence>
<evidence type="ECO:0000256" key="2">
    <source>
        <dbReference type="ARBA" id="ARBA00022490"/>
    </source>
</evidence>
<feature type="active site" description="Proton donor/acceptor" evidence="9">
    <location>
        <position position="238"/>
    </location>
</feature>
<keyword evidence="7 9" id="KW-0067">ATP-binding</keyword>
<feature type="binding site" evidence="9">
    <location>
        <begin position="296"/>
        <end position="300"/>
    </location>
    <ligand>
        <name>ATP</name>
        <dbReference type="ChEBI" id="CHEBI:30616"/>
    </ligand>
</feature>
<dbReference type="InterPro" id="IPR004372">
    <property type="entry name" value="Ac/propionate_kinase"/>
</dbReference>
<dbReference type="Proteomes" id="UP000281128">
    <property type="component" value="Unassembled WGS sequence"/>
</dbReference>
<evidence type="ECO:0000256" key="11">
    <source>
        <dbReference type="SAM" id="MobiDB-lite"/>
    </source>
</evidence>
<protein>
    <recommendedName>
        <fullName evidence="9">Acetate kinase</fullName>
        <ecNumber evidence="9">2.7.2.1</ecNumber>
    </recommendedName>
    <alternativeName>
        <fullName evidence="9">Acetokinase</fullName>
    </alternativeName>
</protein>
<evidence type="ECO:0000256" key="5">
    <source>
        <dbReference type="ARBA" id="ARBA00022741"/>
    </source>
</evidence>
<feature type="binding site" evidence="9">
    <location>
        <begin position="369"/>
        <end position="371"/>
    </location>
    <ligand>
        <name>ATP</name>
        <dbReference type="ChEBI" id="CHEBI:30616"/>
    </ligand>
</feature>
<keyword evidence="4 9" id="KW-0479">Metal-binding</keyword>
<dbReference type="PRINTS" id="PR00471">
    <property type="entry name" value="ACETATEKNASE"/>
</dbReference>